<feature type="compositionally biased region" description="Basic and acidic residues" evidence="1">
    <location>
        <begin position="108"/>
        <end position="119"/>
    </location>
</feature>
<name>A0A016SGJ0_9BILA</name>
<dbReference type="Proteomes" id="UP000024635">
    <property type="component" value="Unassembled WGS sequence"/>
</dbReference>
<dbReference type="EMBL" id="JARK01001568">
    <property type="protein sequence ID" value="EYB89414.1"/>
    <property type="molecule type" value="Genomic_DNA"/>
</dbReference>
<accession>A0A016SGJ0</accession>
<organism evidence="2 3">
    <name type="scientific">Ancylostoma ceylanicum</name>
    <dbReference type="NCBI Taxonomy" id="53326"/>
    <lineage>
        <taxon>Eukaryota</taxon>
        <taxon>Metazoa</taxon>
        <taxon>Ecdysozoa</taxon>
        <taxon>Nematoda</taxon>
        <taxon>Chromadorea</taxon>
        <taxon>Rhabditida</taxon>
        <taxon>Rhabditina</taxon>
        <taxon>Rhabditomorpha</taxon>
        <taxon>Strongyloidea</taxon>
        <taxon>Ancylostomatidae</taxon>
        <taxon>Ancylostomatinae</taxon>
        <taxon>Ancylostoma</taxon>
    </lineage>
</organism>
<keyword evidence="3" id="KW-1185">Reference proteome</keyword>
<proteinExistence type="predicted"/>
<evidence type="ECO:0000256" key="1">
    <source>
        <dbReference type="SAM" id="MobiDB-lite"/>
    </source>
</evidence>
<dbReference type="AlphaFoldDB" id="A0A016SGJ0"/>
<gene>
    <name evidence="2" type="primary">Acey_s0232.g3040</name>
    <name evidence="2" type="ORF">Y032_0232g3040</name>
</gene>
<evidence type="ECO:0000313" key="2">
    <source>
        <dbReference type="EMBL" id="EYB89414.1"/>
    </source>
</evidence>
<reference evidence="3" key="1">
    <citation type="journal article" date="2015" name="Nat. Genet.">
        <title>The genome and transcriptome of the zoonotic hookworm Ancylostoma ceylanicum identify infection-specific gene families.</title>
        <authorList>
            <person name="Schwarz E.M."/>
            <person name="Hu Y."/>
            <person name="Antoshechkin I."/>
            <person name="Miller M.M."/>
            <person name="Sternberg P.W."/>
            <person name="Aroian R.V."/>
        </authorList>
    </citation>
    <scope>NUCLEOTIDE SEQUENCE</scope>
    <source>
        <strain evidence="3">HY135</strain>
    </source>
</reference>
<evidence type="ECO:0000313" key="3">
    <source>
        <dbReference type="Proteomes" id="UP000024635"/>
    </source>
</evidence>
<sequence>MYFRDWAFHSFLGTLSKFPGSGPGSILLSTVLPTIYQAANVYDATGAFDAKELASSTTITQNPNRRPSIELPIVAADSTRDHTHQHSLRTEASQICFACRYPLQTEPDQNRFDRIHDPKSTSNPVKKLRQSIRRQLDYYSHYQ</sequence>
<protein>
    <submittedName>
        <fullName evidence="2">Uncharacterized protein</fullName>
    </submittedName>
</protein>
<comment type="caution">
    <text evidence="2">The sequence shown here is derived from an EMBL/GenBank/DDBJ whole genome shotgun (WGS) entry which is preliminary data.</text>
</comment>
<feature type="region of interest" description="Disordered" evidence="1">
    <location>
        <begin position="108"/>
        <end position="130"/>
    </location>
</feature>